<reference evidence="3" key="1">
    <citation type="submission" date="2017-09" db="EMBL/GenBank/DDBJ databases">
        <title>Depth-based differentiation of microbial function through sediment-hosted aquifers and enrichment of novel symbionts in the deep terrestrial subsurface.</title>
        <authorList>
            <person name="Probst A.J."/>
            <person name="Ladd B."/>
            <person name="Jarett J.K."/>
            <person name="Geller-Mcgrath D.E."/>
            <person name="Sieber C.M.K."/>
            <person name="Emerson J.B."/>
            <person name="Anantharaman K."/>
            <person name="Thomas B.C."/>
            <person name="Malmstrom R."/>
            <person name="Stieglmeier M."/>
            <person name="Klingl A."/>
            <person name="Woyke T."/>
            <person name="Ryan C.M."/>
            <person name="Banfield J.F."/>
        </authorList>
    </citation>
    <scope>NUCLEOTIDE SEQUENCE [LARGE SCALE GENOMIC DNA]</scope>
</reference>
<dbReference type="AlphaFoldDB" id="A0A2H0UYK7"/>
<dbReference type="Gene3D" id="1.10.10.10">
    <property type="entry name" value="Winged helix-like DNA-binding domain superfamily/Winged helix DNA-binding domain"/>
    <property type="match status" value="1"/>
</dbReference>
<proteinExistence type="predicted"/>
<dbReference type="InterPro" id="IPR051797">
    <property type="entry name" value="TrmB-like"/>
</dbReference>
<protein>
    <recommendedName>
        <fullName evidence="1">Transcription regulator TrmB N-terminal domain-containing protein</fullName>
    </recommendedName>
</protein>
<dbReference type="InterPro" id="IPR036388">
    <property type="entry name" value="WH-like_DNA-bd_sf"/>
</dbReference>
<dbReference type="Proteomes" id="UP000228510">
    <property type="component" value="Unassembled WGS sequence"/>
</dbReference>
<gene>
    <name evidence="2" type="ORF">COU01_04575</name>
</gene>
<accession>A0A2H0UYK7</accession>
<dbReference type="EMBL" id="PFAT01000059">
    <property type="protein sequence ID" value="PIR91921.1"/>
    <property type="molecule type" value="Genomic_DNA"/>
</dbReference>
<dbReference type="InterPro" id="IPR002831">
    <property type="entry name" value="Tscrpt_reg_TrmB_N"/>
</dbReference>
<evidence type="ECO:0000259" key="1">
    <source>
        <dbReference type="Pfam" id="PF01978"/>
    </source>
</evidence>
<sequence>MKNSDIIPLLKEAGFSEKEAVVYLSALKLNKASVVALAKDTKINRSTLYLVTKSLLEKGMLNETWQHKKRAFAPENPEHILELVKTRQNAFKKALPELAMLFRSADKDPKVKFYEGAEGIKTMYIDTLEAKEPILVYGSITDMWGVVSKEWKKSYVEQRVKHKIFNKCIIPDTGETREYIKNDKEEWRETRLVPHERFNFTNEINIYNNKVAIFSFREKIGVIIESHEISDTQRKIFELAWIGTMSV</sequence>
<dbReference type="PANTHER" id="PTHR34293">
    <property type="entry name" value="HTH-TYPE TRANSCRIPTIONAL REGULATOR TRMBL2"/>
    <property type="match status" value="1"/>
</dbReference>
<comment type="caution">
    <text evidence="2">The sequence shown here is derived from an EMBL/GenBank/DDBJ whole genome shotgun (WGS) entry which is preliminary data.</text>
</comment>
<dbReference type="PANTHER" id="PTHR34293:SF1">
    <property type="entry name" value="HTH-TYPE TRANSCRIPTIONAL REGULATOR TRMBL2"/>
    <property type="match status" value="1"/>
</dbReference>
<name>A0A2H0UYK7_9BACT</name>
<dbReference type="Pfam" id="PF01978">
    <property type="entry name" value="TrmB"/>
    <property type="match status" value="1"/>
</dbReference>
<evidence type="ECO:0000313" key="3">
    <source>
        <dbReference type="Proteomes" id="UP000228510"/>
    </source>
</evidence>
<evidence type="ECO:0000313" key="2">
    <source>
        <dbReference type="EMBL" id="PIR91921.1"/>
    </source>
</evidence>
<feature type="domain" description="Transcription regulator TrmB N-terminal" evidence="1">
    <location>
        <begin position="10"/>
        <end position="67"/>
    </location>
</feature>
<organism evidence="2 3">
    <name type="scientific">Candidatus Falkowbacteria bacterium CG10_big_fil_rev_8_21_14_0_10_44_15</name>
    <dbReference type="NCBI Taxonomy" id="1974569"/>
    <lineage>
        <taxon>Bacteria</taxon>
        <taxon>Candidatus Falkowiibacteriota</taxon>
    </lineage>
</organism>